<evidence type="ECO:0000313" key="4">
    <source>
        <dbReference type="WormBase" id="Y102A5C.31"/>
    </source>
</evidence>
<keyword evidence="1" id="KW-0812">Transmembrane</keyword>
<feature type="transmembrane region" description="Helical" evidence="1">
    <location>
        <begin position="96"/>
        <end position="116"/>
    </location>
</feature>
<dbReference type="FunCoup" id="Q9XX66">
    <property type="interactions" value="16"/>
</dbReference>
<dbReference type="OrthoDB" id="5855319at2759"/>
<name>Q9XX66_CAEEL</name>
<dbReference type="PANTHER" id="PTHR22941">
    <property type="entry name" value="SERPENTINE RECEPTOR"/>
    <property type="match status" value="1"/>
</dbReference>
<dbReference type="SUPFAM" id="SSF81321">
    <property type="entry name" value="Family A G protein-coupled receptor-like"/>
    <property type="match status" value="1"/>
</dbReference>
<keyword evidence="3" id="KW-1185">Reference proteome</keyword>
<dbReference type="GeneID" id="190853"/>
<dbReference type="Pfam" id="PF10318">
    <property type="entry name" value="7TM_GPCR_Srh"/>
    <property type="match status" value="1"/>
</dbReference>
<reference evidence="2 3" key="1">
    <citation type="journal article" date="1998" name="Science">
        <title>Genome sequence of the nematode C. elegans: a platform for investigating biology.</title>
        <authorList>
            <consortium name="The C. elegans sequencing consortium"/>
            <person name="Sulson J.E."/>
            <person name="Waterston R."/>
        </authorList>
    </citation>
    <scope>NUCLEOTIDE SEQUENCE [LARGE SCALE GENOMIC DNA]</scope>
    <source>
        <strain evidence="2 3">Bristol N2</strain>
    </source>
</reference>
<dbReference type="InterPro" id="IPR019422">
    <property type="entry name" value="7TM_GPCR_serpentine_rcpt_Srh"/>
</dbReference>
<gene>
    <name evidence="2 4" type="primary">srh-131</name>
    <name evidence="2" type="ORF">CELE_Y102A5C.31</name>
    <name evidence="4" type="ORF">Y102A5C.31</name>
</gene>
<dbReference type="KEGG" id="cel:CELE_Y102A5C.31"/>
<dbReference type="PANTHER" id="PTHR22941:SF27">
    <property type="entry name" value="SERPENTINE RECEPTOR, CLASS H"/>
    <property type="match status" value="1"/>
</dbReference>
<dbReference type="EMBL" id="BX284605">
    <property type="protein sequence ID" value="CAA20969.1"/>
    <property type="molecule type" value="Genomic_DNA"/>
</dbReference>
<feature type="transmembrane region" description="Helical" evidence="1">
    <location>
        <begin position="194"/>
        <end position="216"/>
    </location>
</feature>
<dbReference type="CTD" id="190853"/>
<dbReference type="PIR" id="T26367">
    <property type="entry name" value="T26367"/>
</dbReference>
<dbReference type="PhylomeDB" id="Q9XX66"/>
<dbReference type="AlphaFoldDB" id="Q9XX66"/>
<keyword evidence="1" id="KW-0472">Membrane</keyword>
<evidence type="ECO:0000256" key="1">
    <source>
        <dbReference type="SAM" id="Phobius"/>
    </source>
</evidence>
<sequence length="349" mass="40150">MCIWRNSSYELDTFAPYLLHKLAIVEIPLHVLASYVVIFKTPSRMASVKWMMPFLTFCSAFLDLFIAVFSTQYYLVPIVGGYMRGVFTDIGISTDIQGHVFITSMCIVGMSILGFFESRYNTVVKGNRENIFKAKGRLFYMGMHYLYALMFTLPLFYNQPDQMEGRKFVKRTLPCVPESIIDDPDFHLWLEEPMLYAIHYGLTALVISLEVIYYFVHTALFLSSTKAKSQKTHKLQVQFFIALTIQIAIPLFIVIFPIAYLITAFITLHFDQMYNNIALNFIAMHGVASSSVMLIVHKPYRDAVVELLRLRVIWTKCRWRSGNAVGDASLMVVSSIVNIQRDRRASNRI</sequence>
<dbReference type="RefSeq" id="NP_507302.1">
    <property type="nucleotide sequence ID" value="NM_074901.1"/>
</dbReference>
<dbReference type="Proteomes" id="UP000001940">
    <property type="component" value="Chromosome V"/>
</dbReference>
<keyword evidence="1" id="KW-1133">Transmembrane helix</keyword>
<feature type="transmembrane region" description="Helical" evidence="1">
    <location>
        <begin position="137"/>
        <end position="157"/>
    </location>
</feature>
<evidence type="ECO:0000313" key="2">
    <source>
        <dbReference type="EMBL" id="CAA20969.1"/>
    </source>
</evidence>
<dbReference type="SMR" id="Q9XX66"/>
<dbReference type="PaxDb" id="6239-Y102A5C.31"/>
<dbReference type="AGR" id="WB:WBGene00005348"/>
<dbReference type="UCSC" id="Y102A5C.31">
    <property type="organism name" value="c. elegans"/>
</dbReference>
<organism evidence="2 3">
    <name type="scientific">Caenorhabditis elegans</name>
    <dbReference type="NCBI Taxonomy" id="6239"/>
    <lineage>
        <taxon>Eukaryota</taxon>
        <taxon>Metazoa</taxon>
        <taxon>Ecdysozoa</taxon>
        <taxon>Nematoda</taxon>
        <taxon>Chromadorea</taxon>
        <taxon>Rhabditida</taxon>
        <taxon>Rhabditina</taxon>
        <taxon>Rhabditomorpha</taxon>
        <taxon>Rhabditoidea</taxon>
        <taxon>Rhabditidae</taxon>
        <taxon>Peloderinae</taxon>
        <taxon>Caenorhabditis</taxon>
    </lineage>
</organism>
<keyword evidence="2" id="KW-0675">Receptor</keyword>
<dbReference type="eggNOG" id="ENOG502TG9Y">
    <property type="taxonomic scope" value="Eukaryota"/>
</dbReference>
<dbReference type="InterPro" id="IPR053220">
    <property type="entry name" value="Nematode_rcpt-like_serp_H"/>
</dbReference>
<proteinExistence type="predicted"/>
<feature type="transmembrane region" description="Helical" evidence="1">
    <location>
        <begin position="237"/>
        <end position="265"/>
    </location>
</feature>
<dbReference type="WormBase" id="Y102A5C.31">
    <property type="protein sequence ID" value="CE20402"/>
    <property type="gene ID" value="WBGene00005348"/>
    <property type="gene designation" value="srh-131"/>
</dbReference>
<accession>Q9XX66</accession>
<dbReference type="InParanoid" id="Q9XX66"/>
<feature type="transmembrane region" description="Helical" evidence="1">
    <location>
        <begin position="277"/>
        <end position="296"/>
    </location>
</feature>
<protein>
    <submittedName>
        <fullName evidence="2">Serpentine Receptor, class H</fullName>
    </submittedName>
</protein>
<evidence type="ECO:0000313" key="3">
    <source>
        <dbReference type="Proteomes" id="UP000001940"/>
    </source>
</evidence>
<dbReference type="HOGENOM" id="CLU_042960_1_0_1"/>
<feature type="transmembrane region" description="Helical" evidence="1">
    <location>
        <begin position="50"/>
        <end position="76"/>
    </location>
</feature>